<comment type="caution">
    <text evidence="1">The sequence shown here is derived from an EMBL/GenBank/DDBJ whole genome shotgun (WGS) entry which is preliminary data.</text>
</comment>
<evidence type="ECO:0000313" key="1">
    <source>
        <dbReference type="EMBL" id="KAJ9080636.1"/>
    </source>
</evidence>
<protein>
    <submittedName>
        <fullName evidence="1">Uncharacterized protein</fullName>
    </submittedName>
</protein>
<keyword evidence="2" id="KW-1185">Reference proteome</keyword>
<sequence length="455" mass="50544">MLAMLAGARFLFCVLFSIASVVESHRPSNSRQSVFGTPDNLALLRRSKNRYGIIIDAGSTQTRLYIYQWEGPSNASFSAHVKPYTEIGTGNQAHFIKDGGIADMDPSDLPDFLSDMVKYAQDQLPSNKHGTIPIFIKATAGVRILSESKRVSVVETLKEYLSDRSKSSFLFDKNLGVQVLSGEFEGAFDWLSINYLAGTLRKESVEKSVISIDMGGSSLELTFEPTDTLMEGAFPLRVNGTDVILYTQSYLKFGRNQALLRYRQDLLAEFPDDKVVYDPCFPKGYEESLFSNGRKVRLSGTGNYNICLLLTRKLLRESKFCPSEPCAMNGVYQPDLPTNRPIVAIDSFAKLAQALGCAGKSSIDCLERVAHQSCQDAVFTGEVHQLGKLQRTKCFVAAYVTNVLRHGFRIDPLRPIWFSDEDNDGTSTGWTIGAMIYELELRSFNNGDCGLPDLL</sequence>
<name>A0ACC2U229_9FUNG</name>
<organism evidence="1 2">
    <name type="scientific">Entomophthora muscae</name>
    <dbReference type="NCBI Taxonomy" id="34485"/>
    <lineage>
        <taxon>Eukaryota</taxon>
        <taxon>Fungi</taxon>
        <taxon>Fungi incertae sedis</taxon>
        <taxon>Zoopagomycota</taxon>
        <taxon>Entomophthoromycotina</taxon>
        <taxon>Entomophthoromycetes</taxon>
        <taxon>Entomophthorales</taxon>
        <taxon>Entomophthoraceae</taxon>
        <taxon>Entomophthora</taxon>
    </lineage>
</organism>
<dbReference type="Proteomes" id="UP001165960">
    <property type="component" value="Unassembled WGS sequence"/>
</dbReference>
<evidence type="ECO:0000313" key="2">
    <source>
        <dbReference type="Proteomes" id="UP001165960"/>
    </source>
</evidence>
<proteinExistence type="predicted"/>
<reference evidence="1" key="1">
    <citation type="submission" date="2022-04" db="EMBL/GenBank/DDBJ databases">
        <title>Genome of the entomopathogenic fungus Entomophthora muscae.</title>
        <authorList>
            <person name="Elya C."/>
            <person name="Lovett B.R."/>
            <person name="Lee E."/>
            <person name="Macias A.M."/>
            <person name="Hajek A.E."/>
            <person name="De Bivort B.L."/>
            <person name="Kasson M.T."/>
            <person name="De Fine Licht H.H."/>
            <person name="Stajich J.E."/>
        </authorList>
    </citation>
    <scope>NUCLEOTIDE SEQUENCE</scope>
    <source>
        <strain evidence="1">Berkeley</strain>
    </source>
</reference>
<dbReference type="EMBL" id="QTSX02001536">
    <property type="protein sequence ID" value="KAJ9080636.1"/>
    <property type="molecule type" value="Genomic_DNA"/>
</dbReference>
<gene>
    <name evidence="1" type="ORF">DSO57_1022776</name>
</gene>
<accession>A0ACC2U229</accession>